<keyword evidence="1" id="KW-0479">Metal-binding</keyword>
<dbReference type="Pfam" id="PF13923">
    <property type="entry name" value="zf-C3HC4_2"/>
    <property type="match status" value="1"/>
</dbReference>
<evidence type="ECO:0000256" key="4">
    <source>
        <dbReference type="PROSITE-ProRule" id="PRU00175"/>
    </source>
</evidence>
<dbReference type="Ensembl" id="ENSXETT00000089353">
    <property type="protein sequence ID" value="ENSXETP00000078953"/>
    <property type="gene ID" value="ENSXETG00000035756"/>
</dbReference>
<dbReference type="SMART" id="SM00464">
    <property type="entry name" value="LON"/>
    <property type="match status" value="1"/>
</dbReference>
<sequence>MDLLLCPCCRQILWDPVTVCCGHSFCRKCLHGPSPSKCLVCKQRLHLRGPRELKCNTLLCNLLDKCLDRETKLERITRDTQDLISQQEYEEARKLTSRGIGLAPEDIVLRTLRSQVYVALKQYPEALQDAELICISQPQNPEGHYRKGIALMHMKEQKEALLHLHQCLLLNSEFSAARREMGQLLEGLGCSVPSAIEDLMEEAFRYLKISSMDTPHVVVPMEATCMMPQSNSACMNLRSDTDEERTSSMAQPSEVAAKSSSSYNQEHQPDKGEINHKLEEEKLKCCQKSRPSLEELLSLSDVECSLCIRMFLDPVTTPCGHTFCKECLERCMDHQPYCPLCKQSLREYLRVGRYPATALLQDIMSSIFPLEMMDRNQVHLSEMAELSNLVHNVPIFICTMAFPGIPCPLHIFEPRYRLMMRRCLETGTKSFGMCLYESGKSFADYGCMLEILNLDYLPDGRSLVETIGRRRFRVVKRGQLDGYHTAEVEYLVDKVLEGEELQETERLHDMVYQQLEECFSQNQGSLPRRIFMQYNQPPPKEDNIQTPIPVLCRAVPTRRMCAGRQYIPFFTCGCFWLVIVAGLQLEYVRSKGGHTRADYSCRYRSLGPIRQLIGPCMGRAERPGRPISGLKLARSRSARLENLVGLGTASARNYFFYLNGPRYRPPVGGDIGGRSARLATSPSERICSCMATFRSESAPVLEEHGLYPLNCYMALGISIRV</sequence>
<feature type="domain" description="RING-type" evidence="7">
    <location>
        <begin position="304"/>
        <end position="342"/>
    </location>
</feature>
<dbReference type="GO" id="GO:0005737">
    <property type="term" value="C:cytoplasm"/>
    <property type="evidence" value="ECO:0007669"/>
    <property type="project" value="UniProtKB-ARBA"/>
</dbReference>
<feature type="domain" description="RING-type" evidence="7">
    <location>
        <begin position="6"/>
        <end position="42"/>
    </location>
</feature>
<dbReference type="InterPro" id="IPR019734">
    <property type="entry name" value="TPR_rpt"/>
</dbReference>
<dbReference type="PROSITE" id="PS00518">
    <property type="entry name" value="ZF_RING_1"/>
    <property type="match status" value="2"/>
</dbReference>
<dbReference type="Gene3D" id="3.30.40.10">
    <property type="entry name" value="Zinc/RING finger domain, C3HC4 (zinc finger)"/>
    <property type="match status" value="2"/>
</dbReference>
<dbReference type="AlphaFoldDB" id="A0A6I8R2U4"/>
<dbReference type="SMART" id="SM00184">
    <property type="entry name" value="RING"/>
    <property type="match status" value="2"/>
</dbReference>
<evidence type="ECO:0000256" key="1">
    <source>
        <dbReference type="ARBA" id="ARBA00022723"/>
    </source>
</evidence>
<dbReference type="InterPro" id="IPR013083">
    <property type="entry name" value="Znf_RING/FYVE/PHD"/>
</dbReference>
<dbReference type="GeneTree" id="ENSGT00440000033329"/>
<evidence type="ECO:0000259" key="7">
    <source>
        <dbReference type="PROSITE" id="PS50089"/>
    </source>
</evidence>
<dbReference type="PROSITE" id="PS50089">
    <property type="entry name" value="ZF_RING_2"/>
    <property type="match status" value="2"/>
</dbReference>
<dbReference type="Gene3D" id="1.25.40.10">
    <property type="entry name" value="Tetratricopeptide repeat domain"/>
    <property type="match status" value="1"/>
</dbReference>
<dbReference type="SUPFAM" id="SSF88697">
    <property type="entry name" value="PUA domain-like"/>
    <property type="match status" value="1"/>
</dbReference>
<dbReference type="InterPro" id="IPR001841">
    <property type="entry name" value="Znf_RING"/>
</dbReference>
<evidence type="ECO:0000259" key="8">
    <source>
        <dbReference type="PROSITE" id="PS51787"/>
    </source>
</evidence>
<keyword evidence="6" id="KW-0472">Membrane</keyword>
<dbReference type="SUPFAM" id="SSF48452">
    <property type="entry name" value="TPR-like"/>
    <property type="match status" value="1"/>
</dbReference>
<evidence type="ECO:0000256" key="5">
    <source>
        <dbReference type="SAM" id="MobiDB-lite"/>
    </source>
</evidence>
<dbReference type="InterPro" id="IPR003111">
    <property type="entry name" value="Lon_prtase_N"/>
</dbReference>
<dbReference type="InterPro" id="IPR046336">
    <property type="entry name" value="Lon_prtase_N_sf"/>
</dbReference>
<dbReference type="PROSITE" id="PS51787">
    <property type="entry name" value="LON_N"/>
    <property type="match status" value="1"/>
</dbReference>
<dbReference type="Bgee" id="ENSXETG00000035756">
    <property type="expression patterns" value="Expressed in blastula and 13 other cell types or tissues"/>
</dbReference>
<dbReference type="InParanoid" id="A0A6I8R2U4"/>
<accession>A0A6I8R2U4</accession>
<dbReference type="CDD" id="cd16513">
    <property type="entry name" value="RING-HC_LONFs_rpt1"/>
    <property type="match status" value="1"/>
</dbReference>
<keyword evidence="2 4" id="KW-0863">Zinc-finger</keyword>
<dbReference type="InterPro" id="IPR011990">
    <property type="entry name" value="TPR-like_helical_dom_sf"/>
</dbReference>
<reference evidence="9" key="2">
    <citation type="submission" date="2020-05" db="UniProtKB">
        <authorList>
            <consortium name="Ensembl"/>
        </authorList>
    </citation>
    <scope>IDENTIFICATION</scope>
</reference>
<dbReference type="PANTHER" id="PTHR23327">
    <property type="entry name" value="RING FINGER PROTEIN 127"/>
    <property type="match status" value="1"/>
</dbReference>
<dbReference type="InterPro" id="IPR017907">
    <property type="entry name" value="Znf_RING_CS"/>
</dbReference>
<evidence type="ECO:0000313" key="9">
    <source>
        <dbReference type="Ensembl" id="ENSXETP00000078953"/>
    </source>
</evidence>
<name>A0A6I8R2U4_XENTR</name>
<feature type="region of interest" description="Disordered" evidence="5">
    <location>
        <begin position="238"/>
        <end position="271"/>
    </location>
</feature>
<dbReference type="InterPro" id="IPR015947">
    <property type="entry name" value="PUA-like_sf"/>
</dbReference>
<dbReference type="SMART" id="SM00028">
    <property type="entry name" value="TPR"/>
    <property type="match status" value="2"/>
</dbReference>
<proteinExistence type="predicted"/>
<protein>
    <submittedName>
        <fullName evidence="9">LON peptidase N-terminal domain and RING finger protein 1</fullName>
    </submittedName>
</protein>
<feature type="transmembrane region" description="Helical" evidence="6">
    <location>
        <begin position="393"/>
        <end position="412"/>
    </location>
</feature>
<dbReference type="CDD" id="cd16514">
    <property type="entry name" value="RING-HC_LONFs_rpt2"/>
    <property type="match status" value="1"/>
</dbReference>
<dbReference type="GO" id="GO:0008270">
    <property type="term" value="F:zinc ion binding"/>
    <property type="evidence" value="ECO:0007669"/>
    <property type="project" value="UniProtKB-KW"/>
</dbReference>
<evidence type="ECO:0000256" key="6">
    <source>
        <dbReference type="SAM" id="Phobius"/>
    </source>
</evidence>
<feature type="domain" description="Lon N-terminal" evidence="8">
    <location>
        <begin position="383"/>
        <end position="721"/>
    </location>
</feature>
<dbReference type="SUPFAM" id="SSF57850">
    <property type="entry name" value="RING/U-box"/>
    <property type="match status" value="2"/>
</dbReference>
<dbReference type="PANTHER" id="PTHR23327:SF50">
    <property type="entry name" value="LON PEPTIDASE N-TERMINAL DOMAIN AND RING FINGER PROTEIN 1"/>
    <property type="match status" value="1"/>
</dbReference>
<evidence type="ECO:0000256" key="3">
    <source>
        <dbReference type="ARBA" id="ARBA00022833"/>
    </source>
</evidence>
<keyword evidence="6" id="KW-1133">Transmembrane helix</keyword>
<keyword evidence="6" id="KW-0812">Transmembrane</keyword>
<organism evidence="9">
    <name type="scientific">Xenopus tropicalis</name>
    <name type="common">Western clawed frog</name>
    <name type="synonym">Silurana tropicalis</name>
    <dbReference type="NCBI Taxonomy" id="8364"/>
    <lineage>
        <taxon>Eukaryota</taxon>
        <taxon>Metazoa</taxon>
        <taxon>Chordata</taxon>
        <taxon>Craniata</taxon>
        <taxon>Vertebrata</taxon>
        <taxon>Euteleostomi</taxon>
        <taxon>Amphibia</taxon>
        <taxon>Batrachia</taxon>
        <taxon>Anura</taxon>
        <taxon>Pipoidea</taxon>
        <taxon>Pipidae</taxon>
        <taxon>Xenopodinae</taxon>
        <taxon>Xenopus</taxon>
        <taxon>Silurana</taxon>
    </lineage>
</organism>
<gene>
    <name evidence="9" type="primary">LOC100494722</name>
</gene>
<evidence type="ECO:0000256" key="2">
    <source>
        <dbReference type="ARBA" id="ARBA00022771"/>
    </source>
</evidence>
<reference evidence="9" key="1">
    <citation type="journal article" date="2010" name="Science">
        <title>The genome of the Western clawed frog Xenopus tropicalis.</title>
        <authorList>
            <person name="Hellsten U."/>
            <person name="Harland R.M."/>
            <person name="Gilchrist M.J."/>
            <person name="Hendrix D."/>
            <person name="Jurka J."/>
            <person name="Kapitonov V."/>
            <person name="Ovcharenko I."/>
            <person name="Putnam N.H."/>
            <person name="Shu S."/>
            <person name="Taher L."/>
            <person name="Blitz I.L."/>
            <person name="Blumberg B."/>
            <person name="Dichmann D.S."/>
            <person name="Dubchak I."/>
            <person name="Amaya E."/>
            <person name="Detter J.C."/>
            <person name="Fletcher R."/>
            <person name="Gerhard D.S."/>
            <person name="Goodstein D."/>
            <person name="Graves T."/>
            <person name="Grigoriev I.V."/>
            <person name="Grimwood J."/>
            <person name="Kawashima T."/>
            <person name="Lindquist E."/>
            <person name="Lucas S.M."/>
            <person name="Mead P.E."/>
            <person name="Mitros T."/>
            <person name="Ogino H."/>
            <person name="Ohta Y."/>
            <person name="Poliakov A.V."/>
            <person name="Pollet N."/>
            <person name="Robert J."/>
            <person name="Salamov A."/>
            <person name="Sater A.K."/>
            <person name="Schmutz J."/>
            <person name="Terry A."/>
            <person name="Vize P.D."/>
            <person name="Warren W.C."/>
            <person name="Wells D."/>
            <person name="Wills A."/>
            <person name="Wilson R.K."/>
            <person name="Zimmerman L.B."/>
            <person name="Zorn A.M."/>
            <person name="Grainger R."/>
            <person name="Grammer T."/>
            <person name="Khokha M.K."/>
            <person name="Richardson P.M."/>
            <person name="Rokhsar D.S."/>
        </authorList>
    </citation>
    <scope>NUCLEOTIDE SEQUENCE [LARGE SCALE GENOMIC DNA]</scope>
    <source>
        <strain evidence="9">Nigerian</strain>
    </source>
</reference>
<dbReference type="Gene3D" id="2.30.130.40">
    <property type="entry name" value="LON domain-like"/>
    <property type="match status" value="1"/>
</dbReference>
<dbReference type="Pfam" id="PF02190">
    <property type="entry name" value="LON_substr_bdg"/>
    <property type="match status" value="1"/>
</dbReference>
<keyword evidence="3" id="KW-0862">Zinc</keyword>
<feature type="transmembrane region" description="Helical" evidence="6">
    <location>
        <begin position="566"/>
        <end position="585"/>
    </location>
</feature>